<protein>
    <submittedName>
        <fullName evidence="1">MORN repeat variant</fullName>
    </submittedName>
</protein>
<comment type="caution">
    <text evidence="1">The sequence shown here is derived from an EMBL/GenBank/DDBJ whole genome shotgun (WGS) entry which is preliminary data.</text>
</comment>
<dbReference type="InterPro" id="IPR011652">
    <property type="entry name" value="MORN_2"/>
</dbReference>
<reference evidence="1 2" key="1">
    <citation type="submission" date="2017-06" db="EMBL/GenBank/DDBJ databases">
        <authorList>
            <person name="Varghese N."/>
            <person name="Submissions S."/>
        </authorList>
    </citation>
    <scope>NUCLEOTIDE SEQUENCE [LARGE SCALE GENOMIC DNA]</scope>
    <source>
        <strain evidence="1 2">DSM 19840</strain>
    </source>
</reference>
<gene>
    <name evidence="1" type="ORF">SAMN04488009_0112</name>
</gene>
<keyword evidence="2" id="KW-1185">Reference proteome</keyword>
<organism evidence="1 2">
    <name type="scientific">Maribacter sedimenticola</name>
    <dbReference type="NCBI Taxonomy" id="228956"/>
    <lineage>
        <taxon>Bacteria</taxon>
        <taxon>Pseudomonadati</taxon>
        <taxon>Bacteroidota</taxon>
        <taxon>Flavobacteriia</taxon>
        <taxon>Flavobacteriales</taxon>
        <taxon>Flavobacteriaceae</taxon>
        <taxon>Maribacter</taxon>
    </lineage>
</organism>
<dbReference type="Pfam" id="PF07661">
    <property type="entry name" value="MORN_2"/>
    <property type="match status" value="4"/>
</dbReference>
<proteinExistence type="predicted"/>
<evidence type="ECO:0000313" key="2">
    <source>
        <dbReference type="Proteomes" id="UP000198337"/>
    </source>
</evidence>
<accession>A0ABY1SM43</accession>
<dbReference type="Gene3D" id="2.20.110.10">
    <property type="entry name" value="Histone H3 K4-specific methyltransferase SET7/9 N-terminal domain"/>
    <property type="match status" value="2"/>
</dbReference>
<dbReference type="PROSITE" id="PS51257">
    <property type="entry name" value="PROKAR_LIPOPROTEIN"/>
    <property type="match status" value="1"/>
</dbReference>
<dbReference type="EMBL" id="FZNV01000011">
    <property type="protein sequence ID" value="SNR79769.1"/>
    <property type="molecule type" value="Genomic_DNA"/>
</dbReference>
<sequence length="199" mass="22861">MKNLIFIISILLFIACKEEKKVKLAEGVVDCNDLFQNNEGTWFLNNQPYTGTCESYENGVIQSYSEFKDGLVNGKMKYFFPNGQVEEEVEWTNGLANGKVKYYHENGQVAELGQVENESKEGIWKVYYPNGQLKNLENWKNGQLQDSVYSYFENGNMHSKGIFVNGKEDGRWVMFDSISGDVDGYLYYENGEAIRAEKK</sequence>
<dbReference type="RefSeq" id="WP_089263146.1">
    <property type="nucleotide sequence ID" value="NZ_FZNV01000011.1"/>
</dbReference>
<dbReference type="SUPFAM" id="SSF82185">
    <property type="entry name" value="Histone H3 K4-specific methyltransferase SET7/9 N-terminal domain"/>
    <property type="match status" value="1"/>
</dbReference>
<name>A0ABY1SM43_9FLAO</name>
<evidence type="ECO:0000313" key="1">
    <source>
        <dbReference type="EMBL" id="SNR79769.1"/>
    </source>
</evidence>
<dbReference type="Proteomes" id="UP000198337">
    <property type="component" value="Unassembled WGS sequence"/>
</dbReference>